<feature type="domain" description="HTH cro/C1-type" evidence="1">
    <location>
        <begin position="38"/>
        <end position="85"/>
    </location>
</feature>
<evidence type="ECO:0000259" key="1">
    <source>
        <dbReference type="PROSITE" id="PS50943"/>
    </source>
</evidence>
<protein>
    <submittedName>
        <fullName evidence="2">Helix-turn-helix transcriptional regulator</fullName>
    </submittedName>
</protein>
<dbReference type="Gene3D" id="3.30.450.180">
    <property type="match status" value="1"/>
</dbReference>
<dbReference type="EMBL" id="JARHTQ010000016">
    <property type="protein sequence ID" value="MDF2258574.1"/>
    <property type="molecule type" value="Genomic_DNA"/>
</dbReference>
<dbReference type="Gene3D" id="1.10.260.40">
    <property type="entry name" value="lambda repressor-like DNA-binding domains"/>
    <property type="match status" value="1"/>
</dbReference>
<reference evidence="2 3" key="1">
    <citation type="submission" date="2023-03" db="EMBL/GenBank/DDBJ databases">
        <title>Draft genome sequence of type strain Streptomyces ferralitis JCM 14344.</title>
        <authorList>
            <person name="Klaysubun C."/>
            <person name="Duangmal K."/>
        </authorList>
    </citation>
    <scope>NUCLEOTIDE SEQUENCE [LARGE SCALE GENOMIC DNA]</scope>
    <source>
        <strain evidence="2 3">JCM 14344</strain>
    </source>
</reference>
<comment type="caution">
    <text evidence="2">The sequence shown here is derived from an EMBL/GenBank/DDBJ whole genome shotgun (WGS) entry which is preliminary data.</text>
</comment>
<name>A0ABT5Z431_9ACTN</name>
<evidence type="ECO:0000313" key="3">
    <source>
        <dbReference type="Proteomes" id="UP001220022"/>
    </source>
</evidence>
<dbReference type="PANTHER" id="PTHR35010:SF2">
    <property type="entry name" value="BLL4672 PROTEIN"/>
    <property type="match status" value="1"/>
</dbReference>
<proteinExistence type="predicted"/>
<accession>A0ABT5Z431</accession>
<dbReference type="PROSITE" id="PS50943">
    <property type="entry name" value="HTH_CROC1"/>
    <property type="match status" value="1"/>
</dbReference>
<dbReference type="PANTHER" id="PTHR35010">
    <property type="entry name" value="BLL4672 PROTEIN-RELATED"/>
    <property type="match status" value="1"/>
</dbReference>
<dbReference type="InterPro" id="IPR001387">
    <property type="entry name" value="Cro/C1-type_HTH"/>
</dbReference>
<dbReference type="InterPro" id="IPR010982">
    <property type="entry name" value="Lambda_DNA-bd_dom_sf"/>
</dbReference>
<organism evidence="2 3">
    <name type="scientific">Streptantibioticus ferralitis</name>
    <dbReference type="NCBI Taxonomy" id="236510"/>
    <lineage>
        <taxon>Bacteria</taxon>
        <taxon>Bacillati</taxon>
        <taxon>Actinomycetota</taxon>
        <taxon>Actinomycetes</taxon>
        <taxon>Kitasatosporales</taxon>
        <taxon>Streptomycetaceae</taxon>
        <taxon>Streptantibioticus</taxon>
    </lineage>
</organism>
<keyword evidence="3" id="KW-1185">Reference proteome</keyword>
<dbReference type="SMART" id="SM00530">
    <property type="entry name" value="HTH_XRE"/>
    <property type="match status" value="1"/>
</dbReference>
<dbReference type="SUPFAM" id="SSF47413">
    <property type="entry name" value="lambda repressor-like DNA-binding domains"/>
    <property type="match status" value="1"/>
</dbReference>
<dbReference type="RefSeq" id="WP_275817715.1">
    <property type="nucleotide sequence ID" value="NZ_BAAANM010000006.1"/>
</dbReference>
<dbReference type="Pfam" id="PF13560">
    <property type="entry name" value="HTH_31"/>
    <property type="match status" value="1"/>
</dbReference>
<dbReference type="InterPro" id="IPR041413">
    <property type="entry name" value="MLTR_LBD"/>
</dbReference>
<dbReference type="Pfam" id="PF17765">
    <property type="entry name" value="MLTR_LBD"/>
    <property type="match status" value="1"/>
</dbReference>
<gene>
    <name evidence="2" type="ORF">P2L57_23460</name>
</gene>
<sequence length="298" mass="33090">MERPVDRAALADFLRRSRARLHTADVGLPDGARRRTPGLRREEVAALAGMSADYYTRLEQQRGPRPSPQLLAALARALRLGYDERDHLFHLSGRQPPAHRTVADHVRRGLLLILDRLWDTPAQVISELGDVLVQNPMAQALWGDAASRGPDERNLIRRWFTDPGARDQFPAEDHERLGRSKAAHLRAVATARPEDRRAARLVAELLATSPEFAAYWAEHDVAQRRSDVTRVLHPVVGLLELHCEVLVNDGGAQRLLVFTAEPGSVTAERLELLRVVGLQDLKTTDTADAADAADARLS</sequence>
<evidence type="ECO:0000313" key="2">
    <source>
        <dbReference type="EMBL" id="MDF2258574.1"/>
    </source>
</evidence>
<dbReference type="Proteomes" id="UP001220022">
    <property type="component" value="Unassembled WGS sequence"/>
</dbReference>